<evidence type="ECO:0000256" key="1">
    <source>
        <dbReference type="ARBA" id="ARBA00006068"/>
    </source>
</evidence>
<dbReference type="PANTHER" id="PTHR33392:SF6">
    <property type="entry name" value="POLYISOPRENYL-TEICHOIC ACID--PEPTIDOGLYCAN TEICHOIC ACID TRANSFERASE TAGU"/>
    <property type="match status" value="1"/>
</dbReference>
<dbReference type="Proteomes" id="UP000266178">
    <property type="component" value="Unassembled WGS sequence"/>
</dbReference>
<dbReference type="OrthoDB" id="305468at2"/>
<reference evidence="3 4" key="1">
    <citation type="submission" date="2018-08" db="EMBL/GenBank/DDBJ databases">
        <title>Meiothermus granaticius genome AF-68 sequencing project.</title>
        <authorList>
            <person name="Da Costa M.S."/>
            <person name="Albuquerque L."/>
            <person name="Raposo P."/>
            <person name="Froufe H.J.C."/>
            <person name="Barroso C.S."/>
            <person name="Egas C."/>
        </authorList>
    </citation>
    <scope>NUCLEOTIDE SEQUENCE [LARGE SCALE GENOMIC DNA]</scope>
    <source>
        <strain evidence="3 4">AF-68</strain>
    </source>
</reference>
<comment type="similarity">
    <text evidence="1">Belongs to the LytR/CpsA/Psr (LCP) family.</text>
</comment>
<dbReference type="Gene3D" id="3.40.630.190">
    <property type="entry name" value="LCP protein"/>
    <property type="match status" value="1"/>
</dbReference>
<name>A0A399F6T9_9DEIN</name>
<keyword evidence="4" id="KW-1185">Reference proteome</keyword>
<dbReference type="InterPro" id="IPR050922">
    <property type="entry name" value="LytR/CpsA/Psr_CW_biosynth"/>
</dbReference>
<evidence type="ECO:0000313" key="4">
    <source>
        <dbReference type="Proteomes" id="UP000266178"/>
    </source>
</evidence>
<dbReference type="InterPro" id="IPR004474">
    <property type="entry name" value="LytR_CpsA_psr"/>
</dbReference>
<dbReference type="Pfam" id="PF03816">
    <property type="entry name" value="LytR_cpsA_psr"/>
    <property type="match status" value="1"/>
</dbReference>
<comment type="caution">
    <text evidence="3">The sequence shown here is derived from an EMBL/GenBank/DDBJ whole genome shotgun (WGS) entry which is preliminary data.</text>
</comment>
<feature type="domain" description="Cell envelope-related transcriptional attenuator" evidence="2">
    <location>
        <begin position="91"/>
        <end position="238"/>
    </location>
</feature>
<dbReference type="PANTHER" id="PTHR33392">
    <property type="entry name" value="POLYISOPRENYL-TEICHOIC ACID--PEPTIDOGLYCAN TEICHOIC ACID TRANSFERASE TAGU"/>
    <property type="match status" value="1"/>
</dbReference>
<evidence type="ECO:0000259" key="2">
    <source>
        <dbReference type="Pfam" id="PF03816"/>
    </source>
</evidence>
<accession>A0A399F6T9</accession>
<dbReference type="EMBL" id="QWLB01000020">
    <property type="protein sequence ID" value="RIH92407.1"/>
    <property type="molecule type" value="Genomic_DNA"/>
</dbReference>
<dbReference type="RefSeq" id="WP_119357194.1">
    <property type="nucleotide sequence ID" value="NZ_BJXM01000011.1"/>
</dbReference>
<sequence length="422" mass="45482">MRRLWLLGFLLLALGAELGYFWLEPSLRSKPQPSDAPASAEPLAPLSTALGVGASAMGLGPKLEQPLNLLVMGEDISYSGPATPVYNWKGNTDTMMLVHFDPAEKQVVVLSLPRDTYATIPGHGSLKLNAANPLGGPELAQNAVAGLLGIEVDRYVLINVFAVRDLVNTLGGVEVYVPEAMDYDDRAAKLHIHFKPGLQTMNGDQAMAYLRFRHDRIGDIGRVQRQQAFLESLLAKTKEPSAWLQAPQLFSTLSANIRTNLTEEDLARLAGFMSSKPEVVRLLLPGAFWSGGGVSYWRMDAAKTQVLVSRYLQGGSDQAGAAPGTTKTRLPSIALRGDPKQVGPVLRALRKQGYWAFAENYQVEPIQQNCVVTNGDLEGAQALANQLGLSCVQVSGTGSLYADYTLLISSQGLTLPKPAATN</sequence>
<organism evidence="3 4">
    <name type="scientific">Meiothermus granaticius NBRC 107808</name>
    <dbReference type="NCBI Taxonomy" id="1227551"/>
    <lineage>
        <taxon>Bacteria</taxon>
        <taxon>Thermotogati</taxon>
        <taxon>Deinococcota</taxon>
        <taxon>Deinococci</taxon>
        <taxon>Thermales</taxon>
        <taxon>Thermaceae</taxon>
        <taxon>Meiothermus</taxon>
    </lineage>
</organism>
<protein>
    <submittedName>
        <fullName evidence="3">Putative transcriptional regulator YvhJ</fullName>
    </submittedName>
</protein>
<evidence type="ECO:0000313" key="3">
    <source>
        <dbReference type="EMBL" id="RIH92407.1"/>
    </source>
</evidence>
<gene>
    <name evidence="3" type="primary">yvhJ_2</name>
    <name evidence="3" type="ORF">Mgrana_01703</name>
</gene>
<dbReference type="NCBIfam" id="TIGR00350">
    <property type="entry name" value="lytR_cpsA_psr"/>
    <property type="match status" value="1"/>
</dbReference>
<dbReference type="AlphaFoldDB" id="A0A399F6T9"/>
<proteinExistence type="inferred from homology"/>